<name>A0A917AY78_9BACI</name>
<dbReference type="FunFam" id="2.30.30.60:FF:000001">
    <property type="entry name" value="MscS Mechanosensitive ion channel"/>
    <property type="match status" value="1"/>
</dbReference>
<dbReference type="PANTHER" id="PTHR30460">
    <property type="entry name" value="MODERATE CONDUCTANCE MECHANOSENSITIVE CHANNEL YBIO"/>
    <property type="match status" value="1"/>
</dbReference>
<gene>
    <name evidence="12" type="ORF">GCM10007140_35870</name>
</gene>
<comment type="similarity">
    <text evidence="2">Belongs to the MscS (TC 1.A.23) family.</text>
</comment>
<protein>
    <submittedName>
        <fullName evidence="12">Mechanosensitive ion channel protein MscS</fullName>
    </submittedName>
</protein>
<proteinExistence type="inferred from homology"/>
<dbReference type="AlphaFoldDB" id="A0A917AY78"/>
<dbReference type="InterPro" id="IPR049142">
    <property type="entry name" value="MS_channel_1st"/>
</dbReference>
<evidence type="ECO:0000256" key="2">
    <source>
        <dbReference type="ARBA" id="ARBA00008017"/>
    </source>
</evidence>
<feature type="transmembrane region" description="Helical" evidence="8">
    <location>
        <begin position="111"/>
        <end position="130"/>
    </location>
</feature>
<dbReference type="SUPFAM" id="SSF50182">
    <property type="entry name" value="Sm-like ribonucleoproteins"/>
    <property type="match status" value="1"/>
</dbReference>
<dbReference type="GO" id="GO:0008381">
    <property type="term" value="F:mechanosensitive monoatomic ion channel activity"/>
    <property type="evidence" value="ECO:0007669"/>
    <property type="project" value="InterPro"/>
</dbReference>
<dbReference type="InterPro" id="IPR049278">
    <property type="entry name" value="MS_channel_C"/>
</dbReference>
<accession>A0A917AY78</accession>
<evidence type="ECO:0000313" key="12">
    <source>
        <dbReference type="EMBL" id="GGE83151.1"/>
    </source>
</evidence>
<comment type="function">
    <text evidence="7">May play a role in resistance to osmotic downshock.</text>
</comment>
<dbReference type="InterPro" id="IPR011014">
    <property type="entry name" value="MscS_channel_TM-2"/>
</dbReference>
<evidence type="ECO:0000259" key="10">
    <source>
        <dbReference type="Pfam" id="PF21082"/>
    </source>
</evidence>
<dbReference type="SUPFAM" id="SSF82689">
    <property type="entry name" value="Mechanosensitive channel protein MscS (YggB), C-terminal domain"/>
    <property type="match status" value="1"/>
</dbReference>
<dbReference type="EMBL" id="BMFK01000005">
    <property type="protein sequence ID" value="GGE83151.1"/>
    <property type="molecule type" value="Genomic_DNA"/>
</dbReference>
<evidence type="ECO:0000313" key="13">
    <source>
        <dbReference type="Proteomes" id="UP000605259"/>
    </source>
</evidence>
<reference evidence="12" key="2">
    <citation type="submission" date="2020-09" db="EMBL/GenBank/DDBJ databases">
        <authorList>
            <person name="Sun Q."/>
            <person name="Zhou Y."/>
        </authorList>
    </citation>
    <scope>NUCLEOTIDE SEQUENCE</scope>
    <source>
        <strain evidence="12">CGMCC 1.12698</strain>
    </source>
</reference>
<dbReference type="InterPro" id="IPR010920">
    <property type="entry name" value="LSM_dom_sf"/>
</dbReference>
<evidence type="ECO:0000256" key="4">
    <source>
        <dbReference type="ARBA" id="ARBA00022692"/>
    </source>
</evidence>
<keyword evidence="3" id="KW-1003">Cell membrane</keyword>
<evidence type="ECO:0000256" key="1">
    <source>
        <dbReference type="ARBA" id="ARBA00004651"/>
    </source>
</evidence>
<sequence>MFNLSKYNDLQLTTAPTSSVIEQTKDKLFSEGFWLGLGAKLLDILIVLLIAFIVTTILKKVIRKFFKMNSGANEKYGNQRTLTLMKLVESVLVYVVNFIVIIASLEALNVPITSVLAGAGVVGLAVGFGAQNLVKDIITGFFILLEDQFSVGDYVRIGQFEGFIQEIGLRTTRLKSFTGEVHILPNGSILSVTNFSRTNSVAIVDVSVSYESDIKYVESVIEALLEELPHKYEDMVEKPQLLGVQMFGGSEVVLRVTSEVKAMKHNIIARDLRREIKMRLDQKGIEIPYPHMVFLNKQAEVPIGEEQKGRARG</sequence>
<dbReference type="Pfam" id="PF21088">
    <property type="entry name" value="MS_channel_1st"/>
    <property type="match status" value="1"/>
</dbReference>
<dbReference type="InterPro" id="IPR023408">
    <property type="entry name" value="MscS_beta-dom_sf"/>
</dbReference>
<feature type="transmembrane region" description="Helical" evidence="8">
    <location>
        <begin position="87"/>
        <end position="105"/>
    </location>
</feature>
<evidence type="ECO:0000256" key="6">
    <source>
        <dbReference type="ARBA" id="ARBA00023136"/>
    </source>
</evidence>
<dbReference type="InterPro" id="IPR011066">
    <property type="entry name" value="MscS_channel_C_sf"/>
</dbReference>
<keyword evidence="6 8" id="KW-0472">Membrane</keyword>
<evidence type="ECO:0000256" key="3">
    <source>
        <dbReference type="ARBA" id="ARBA00022475"/>
    </source>
</evidence>
<comment type="subcellular location">
    <subcellularLocation>
        <location evidence="1">Cell membrane</location>
        <topology evidence="1">Multi-pass membrane protein</topology>
    </subcellularLocation>
</comment>
<dbReference type="Gene3D" id="2.30.30.60">
    <property type="match status" value="1"/>
</dbReference>
<dbReference type="GO" id="GO:0005886">
    <property type="term" value="C:plasma membrane"/>
    <property type="evidence" value="ECO:0007669"/>
    <property type="project" value="UniProtKB-SubCell"/>
</dbReference>
<dbReference type="InterPro" id="IPR045276">
    <property type="entry name" value="YbiO_bact"/>
</dbReference>
<dbReference type="Gene3D" id="1.10.287.1260">
    <property type="match status" value="1"/>
</dbReference>
<dbReference type="FunFam" id="1.10.287.1260:FF:000005">
    <property type="entry name" value="Mechanosensitive ion channel family protein"/>
    <property type="match status" value="1"/>
</dbReference>
<dbReference type="Proteomes" id="UP000605259">
    <property type="component" value="Unassembled WGS sequence"/>
</dbReference>
<dbReference type="PANTHER" id="PTHR30460:SF0">
    <property type="entry name" value="MODERATE CONDUCTANCE MECHANOSENSITIVE CHANNEL YBIO"/>
    <property type="match status" value="1"/>
</dbReference>
<feature type="domain" description="Mechanosensitive ion channel transmembrane helices 2/3" evidence="11">
    <location>
        <begin position="91"/>
        <end position="131"/>
    </location>
</feature>
<dbReference type="Gene3D" id="3.30.70.100">
    <property type="match status" value="1"/>
</dbReference>
<dbReference type="SUPFAM" id="SSF82861">
    <property type="entry name" value="Mechanosensitive channel protein MscS (YggB), transmembrane region"/>
    <property type="match status" value="1"/>
</dbReference>
<dbReference type="Pfam" id="PF21082">
    <property type="entry name" value="MS_channel_3rd"/>
    <property type="match status" value="1"/>
</dbReference>
<feature type="transmembrane region" description="Helical" evidence="8">
    <location>
        <begin position="33"/>
        <end position="58"/>
    </location>
</feature>
<keyword evidence="13" id="KW-1185">Reference proteome</keyword>
<evidence type="ECO:0000259" key="11">
    <source>
        <dbReference type="Pfam" id="PF21088"/>
    </source>
</evidence>
<keyword evidence="5 8" id="KW-1133">Transmembrane helix</keyword>
<evidence type="ECO:0000256" key="8">
    <source>
        <dbReference type="SAM" id="Phobius"/>
    </source>
</evidence>
<feature type="domain" description="Mechanosensitive ion channel MscS C-terminal" evidence="10">
    <location>
        <begin position="204"/>
        <end position="287"/>
    </location>
</feature>
<evidence type="ECO:0000259" key="9">
    <source>
        <dbReference type="Pfam" id="PF00924"/>
    </source>
</evidence>
<dbReference type="Pfam" id="PF00924">
    <property type="entry name" value="MS_channel_2nd"/>
    <property type="match status" value="1"/>
</dbReference>
<keyword evidence="4 8" id="KW-0812">Transmembrane</keyword>
<dbReference type="RefSeq" id="WP_188389874.1">
    <property type="nucleotide sequence ID" value="NZ_BMFK01000005.1"/>
</dbReference>
<organism evidence="12 13">
    <name type="scientific">Priestia taiwanensis</name>
    <dbReference type="NCBI Taxonomy" id="1347902"/>
    <lineage>
        <taxon>Bacteria</taxon>
        <taxon>Bacillati</taxon>
        <taxon>Bacillota</taxon>
        <taxon>Bacilli</taxon>
        <taxon>Bacillales</taxon>
        <taxon>Bacillaceae</taxon>
        <taxon>Priestia</taxon>
    </lineage>
</organism>
<evidence type="ECO:0000256" key="5">
    <source>
        <dbReference type="ARBA" id="ARBA00022989"/>
    </source>
</evidence>
<evidence type="ECO:0000256" key="7">
    <source>
        <dbReference type="ARBA" id="ARBA00059688"/>
    </source>
</evidence>
<feature type="domain" description="Mechanosensitive ion channel MscS" evidence="9">
    <location>
        <begin position="132"/>
        <end position="197"/>
    </location>
</feature>
<comment type="caution">
    <text evidence="12">The sequence shown here is derived from an EMBL/GenBank/DDBJ whole genome shotgun (WGS) entry which is preliminary data.</text>
</comment>
<dbReference type="InterPro" id="IPR006685">
    <property type="entry name" value="MscS_channel_2nd"/>
</dbReference>
<reference evidence="12" key="1">
    <citation type="journal article" date="2014" name="Int. J. Syst. Evol. Microbiol.">
        <title>Complete genome sequence of Corynebacterium casei LMG S-19264T (=DSM 44701T), isolated from a smear-ripened cheese.</title>
        <authorList>
            <consortium name="US DOE Joint Genome Institute (JGI-PGF)"/>
            <person name="Walter F."/>
            <person name="Albersmeier A."/>
            <person name="Kalinowski J."/>
            <person name="Ruckert C."/>
        </authorList>
    </citation>
    <scope>NUCLEOTIDE SEQUENCE</scope>
    <source>
        <strain evidence="12">CGMCC 1.12698</strain>
    </source>
</reference>